<accession>A0AA40CFH4</accession>
<reference evidence="1" key="1">
    <citation type="submission" date="2023-06" db="EMBL/GenBank/DDBJ databases">
        <title>Genome-scale phylogeny and comparative genomics of the fungal order Sordariales.</title>
        <authorList>
            <consortium name="Lawrence Berkeley National Laboratory"/>
            <person name="Hensen N."/>
            <person name="Bonometti L."/>
            <person name="Westerberg I."/>
            <person name="Brannstrom I.O."/>
            <person name="Guillou S."/>
            <person name="Cros-Aarteil S."/>
            <person name="Calhoun S."/>
            <person name="Haridas S."/>
            <person name="Kuo A."/>
            <person name="Mondo S."/>
            <person name="Pangilinan J."/>
            <person name="Riley R."/>
            <person name="LaButti K."/>
            <person name="Andreopoulos B."/>
            <person name="Lipzen A."/>
            <person name="Chen C."/>
            <person name="Yanf M."/>
            <person name="Daum C."/>
            <person name="Ng V."/>
            <person name="Clum A."/>
            <person name="Steindorff A."/>
            <person name="Ohm R."/>
            <person name="Martin F."/>
            <person name="Silar P."/>
            <person name="Natvig D."/>
            <person name="Lalanne C."/>
            <person name="Gautier V."/>
            <person name="Ament-velasquez S.L."/>
            <person name="Kruys A."/>
            <person name="Hutchinson M.I."/>
            <person name="Powell A.J."/>
            <person name="Barry K."/>
            <person name="Miller A.N."/>
            <person name="Grigoriev I.V."/>
            <person name="Debuchy R."/>
            <person name="Gladieux P."/>
            <person name="Thoren M.H."/>
            <person name="Johannesson H."/>
        </authorList>
    </citation>
    <scope>NUCLEOTIDE SEQUENCE</scope>
    <source>
        <strain evidence="1">SMH3391-2</strain>
    </source>
</reference>
<protein>
    <submittedName>
        <fullName evidence="1">Uncharacterized protein</fullName>
    </submittedName>
</protein>
<dbReference type="Proteomes" id="UP001174934">
    <property type="component" value="Unassembled WGS sequence"/>
</dbReference>
<dbReference type="AlphaFoldDB" id="A0AA40CFH4"/>
<name>A0AA40CFH4_9PEZI</name>
<keyword evidence="2" id="KW-1185">Reference proteome</keyword>
<proteinExistence type="predicted"/>
<sequence length="177" mass="19654">MESLITPPNEFFLHQSCLRDAPRLLIQAMCDKRGTAITRHSGDLSACDLLDRNDSEPRRLVRTMVLSTPGNQVLTQPVGLPGGRQTGHESHVRMTEPRQKTAVLAVCRARSARQLSPIAPTLVVDGSGVQCRSLTAPYASRNYDRLDLQRKPRALANLKTQPSGRVADFRYTEPPDR</sequence>
<organism evidence="1 2">
    <name type="scientific">Bombardia bombarda</name>
    <dbReference type="NCBI Taxonomy" id="252184"/>
    <lineage>
        <taxon>Eukaryota</taxon>
        <taxon>Fungi</taxon>
        <taxon>Dikarya</taxon>
        <taxon>Ascomycota</taxon>
        <taxon>Pezizomycotina</taxon>
        <taxon>Sordariomycetes</taxon>
        <taxon>Sordariomycetidae</taxon>
        <taxon>Sordariales</taxon>
        <taxon>Lasiosphaeriaceae</taxon>
        <taxon>Bombardia</taxon>
    </lineage>
</organism>
<comment type="caution">
    <text evidence="1">The sequence shown here is derived from an EMBL/GenBank/DDBJ whole genome shotgun (WGS) entry which is preliminary data.</text>
</comment>
<evidence type="ECO:0000313" key="2">
    <source>
        <dbReference type="Proteomes" id="UP001174934"/>
    </source>
</evidence>
<gene>
    <name evidence="1" type="ORF">B0T17DRAFT_596041</name>
</gene>
<evidence type="ECO:0000313" key="1">
    <source>
        <dbReference type="EMBL" id="KAK0636577.1"/>
    </source>
</evidence>
<dbReference type="EMBL" id="JAULSR010000001">
    <property type="protein sequence ID" value="KAK0636577.1"/>
    <property type="molecule type" value="Genomic_DNA"/>
</dbReference>